<dbReference type="InterPro" id="IPR020904">
    <property type="entry name" value="Sc_DH/Rdtase_CS"/>
</dbReference>
<reference evidence="4" key="1">
    <citation type="journal article" date="2020" name="Stud. Mycol.">
        <title>101 Dothideomycetes genomes: a test case for predicting lifestyles and emergence of pathogens.</title>
        <authorList>
            <person name="Haridas S."/>
            <person name="Albert R."/>
            <person name="Binder M."/>
            <person name="Bloem J."/>
            <person name="Labutti K."/>
            <person name="Salamov A."/>
            <person name="Andreopoulos B."/>
            <person name="Baker S."/>
            <person name="Barry K."/>
            <person name="Bills G."/>
            <person name="Bluhm B."/>
            <person name="Cannon C."/>
            <person name="Castanera R."/>
            <person name="Culley D."/>
            <person name="Daum C."/>
            <person name="Ezra D."/>
            <person name="Gonzalez J."/>
            <person name="Henrissat B."/>
            <person name="Kuo A."/>
            <person name="Liang C."/>
            <person name="Lipzen A."/>
            <person name="Lutzoni F."/>
            <person name="Magnuson J."/>
            <person name="Mondo S."/>
            <person name="Nolan M."/>
            <person name="Ohm R."/>
            <person name="Pangilinan J."/>
            <person name="Park H.-J."/>
            <person name="Ramirez L."/>
            <person name="Alfaro M."/>
            <person name="Sun H."/>
            <person name="Tritt A."/>
            <person name="Yoshinaga Y."/>
            <person name="Zwiers L.-H."/>
            <person name="Turgeon B."/>
            <person name="Goodwin S."/>
            <person name="Spatafora J."/>
            <person name="Crous P."/>
            <person name="Grigoriev I."/>
        </authorList>
    </citation>
    <scope>NUCLEOTIDE SEQUENCE</scope>
    <source>
        <strain evidence="4">Tuck. ex Michener</strain>
    </source>
</reference>
<dbReference type="AlphaFoldDB" id="A0A6A6GYZ8"/>
<dbReference type="PANTHER" id="PTHR43544">
    <property type="entry name" value="SHORT-CHAIN DEHYDROGENASE/REDUCTASE"/>
    <property type="match status" value="1"/>
</dbReference>
<name>A0A6A6GYZ8_VIRVR</name>
<dbReference type="GO" id="GO:0005737">
    <property type="term" value="C:cytoplasm"/>
    <property type="evidence" value="ECO:0007669"/>
    <property type="project" value="TreeGrafter"/>
</dbReference>
<dbReference type="EMBL" id="ML991832">
    <property type="protein sequence ID" value="KAF2231044.1"/>
    <property type="molecule type" value="Genomic_DNA"/>
</dbReference>
<dbReference type="SUPFAM" id="SSF51735">
    <property type="entry name" value="NAD(P)-binding Rossmann-fold domains"/>
    <property type="match status" value="1"/>
</dbReference>
<dbReference type="PROSITE" id="PS00061">
    <property type="entry name" value="ADH_SHORT"/>
    <property type="match status" value="1"/>
</dbReference>
<dbReference type="GO" id="GO:0016491">
    <property type="term" value="F:oxidoreductase activity"/>
    <property type="evidence" value="ECO:0007669"/>
    <property type="project" value="UniProtKB-KW"/>
</dbReference>
<evidence type="ECO:0000256" key="1">
    <source>
        <dbReference type="ARBA" id="ARBA00006484"/>
    </source>
</evidence>
<dbReference type="InterPro" id="IPR051468">
    <property type="entry name" value="Fungal_SecMetab_SDRs"/>
</dbReference>
<dbReference type="InterPro" id="IPR002347">
    <property type="entry name" value="SDR_fam"/>
</dbReference>
<dbReference type="Pfam" id="PF00106">
    <property type="entry name" value="adh_short"/>
    <property type="match status" value="1"/>
</dbReference>
<protein>
    <submittedName>
        <fullName evidence="4">NAD(P)-binding protein</fullName>
    </submittedName>
</protein>
<keyword evidence="2" id="KW-0521">NADP</keyword>
<gene>
    <name evidence="4" type="ORF">EV356DRAFT_507833</name>
</gene>
<dbReference type="PRINTS" id="PR00081">
    <property type="entry name" value="GDHRDH"/>
</dbReference>
<keyword evidence="5" id="KW-1185">Reference proteome</keyword>
<evidence type="ECO:0000256" key="2">
    <source>
        <dbReference type="ARBA" id="ARBA00022857"/>
    </source>
</evidence>
<evidence type="ECO:0000313" key="5">
    <source>
        <dbReference type="Proteomes" id="UP000800092"/>
    </source>
</evidence>
<comment type="similarity">
    <text evidence="1">Belongs to the short-chain dehydrogenases/reductases (SDR) family.</text>
</comment>
<organism evidence="4 5">
    <name type="scientific">Viridothelium virens</name>
    <name type="common">Speckled blister lichen</name>
    <name type="synonym">Trypethelium virens</name>
    <dbReference type="NCBI Taxonomy" id="1048519"/>
    <lineage>
        <taxon>Eukaryota</taxon>
        <taxon>Fungi</taxon>
        <taxon>Dikarya</taxon>
        <taxon>Ascomycota</taxon>
        <taxon>Pezizomycotina</taxon>
        <taxon>Dothideomycetes</taxon>
        <taxon>Dothideomycetes incertae sedis</taxon>
        <taxon>Trypetheliales</taxon>
        <taxon>Trypetheliaceae</taxon>
        <taxon>Viridothelium</taxon>
    </lineage>
</organism>
<dbReference type="PANTHER" id="PTHR43544:SF7">
    <property type="entry name" value="NADB-LER2"/>
    <property type="match status" value="1"/>
</dbReference>
<evidence type="ECO:0000313" key="4">
    <source>
        <dbReference type="EMBL" id="KAF2231044.1"/>
    </source>
</evidence>
<keyword evidence="3" id="KW-0560">Oxidoreductase</keyword>
<accession>A0A6A6GYZ8</accession>
<dbReference type="OrthoDB" id="9876299at2759"/>
<sequence length="250" mass="26753">MANPTVVFVTGAGRGIGRALTEAYLHRPNHLVIGSVRDSADPKYQDLKRFPAANGSRLQLVSIENTSHEDPKQAVKSIEAAGISHIDIVIANAGVSPTPSPAEAVDIKDVVDCFNVNTVSTIVLYQAVKPLLEKSSSPRWLTVSSAAASIDRLEVHNASFVCAYGISKAGVDWFTVAVHASNPKWVAFAIHPGLVQTEMGNMGARMMGLEEAPNTLEESSSKTIALLDKATRESTSGKFINVIDGTEFPW</sequence>
<dbReference type="InterPro" id="IPR036291">
    <property type="entry name" value="NAD(P)-bd_dom_sf"/>
</dbReference>
<dbReference type="Proteomes" id="UP000800092">
    <property type="component" value="Unassembled WGS sequence"/>
</dbReference>
<dbReference type="Gene3D" id="3.40.50.720">
    <property type="entry name" value="NAD(P)-binding Rossmann-like Domain"/>
    <property type="match status" value="1"/>
</dbReference>
<proteinExistence type="inferred from homology"/>
<evidence type="ECO:0000256" key="3">
    <source>
        <dbReference type="ARBA" id="ARBA00023002"/>
    </source>
</evidence>